<comment type="caution">
    <text evidence="1">The sequence shown here is derived from an EMBL/GenBank/DDBJ whole genome shotgun (WGS) entry which is preliminary data.</text>
</comment>
<protein>
    <recommendedName>
        <fullName evidence="3">Secreted protein</fullName>
    </recommendedName>
</protein>
<evidence type="ECO:0000313" key="2">
    <source>
        <dbReference type="Proteomes" id="UP001550850"/>
    </source>
</evidence>
<reference evidence="1 2" key="1">
    <citation type="submission" date="2024-06" db="EMBL/GenBank/DDBJ databases">
        <title>The Natural Products Discovery Center: Release of the First 8490 Sequenced Strains for Exploring Actinobacteria Biosynthetic Diversity.</title>
        <authorList>
            <person name="Kalkreuter E."/>
            <person name="Kautsar S.A."/>
            <person name="Yang D."/>
            <person name="Bader C.D."/>
            <person name="Teijaro C.N."/>
            <person name="Fluegel L."/>
            <person name="Davis C.M."/>
            <person name="Simpson J.R."/>
            <person name="Lauterbach L."/>
            <person name="Steele A.D."/>
            <person name="Gui C."/>
            <person name="Meng S."/>
            <person name="Li G."/>
            <person name="Viehrig K."/>
            <person name="Ye F."/>
            <person name="Su P."/>
            <person name="Kiefer A.F."/>
            <person name="Nichols A."/>
            <person name="Cepeda A.J."/>
            <person name="Yan W."/>
            <person name="Fan B."/>
            <person name="Jiang Y."/>
            <person name="Adhikari A."/>
            <person name="Zheng C.-J."/>
            <person name="Schuster L."/>
            <person name="Cowan T.M."/>
            <person name="Smanski M.J."/>
            <person name="Chevrette M.G."/>
            <person name="De Carvalho L.P.S."/>
            <person name="Shen B."/>
        </authorList>
    </citation>
    <scope>NUCLEOTIDE SEQUENCE [LARGE SCALE GENOMIC DNA]</scope>
    <source>
        <strain evidence="1 2">NPDC038104</strain>
    </source>
</reference>
<gene>
    <name evidence="1" type="ORF">AB0E65_23715</name>
</gene>
<sequence length="198" mass="20458">MQHPDVPELAHAHASPRPVHWLATATAVAGVMALSSLVQPGHATAAQPRDGKAVAAAPAAPARPAPEADAVSFPLECGEVAEPVVARQAAGDLDGDGSPETVAAVHCDSAMGTPPDAVYVITRAADTGKPRLVATLVGHKERRTVTALTVRDGQVEATVLGYSSKDVPSCCPDVEEDVNWRWADGAFHRGSPEATEQV</sequence>
<dbReference type="Proteomes" id="UP001550850">
    <property type="component" value="Unassembled WGS sequence"/>
</dbReference>
<organism evidence="1 2">
    <name type="scientific">Streptomyces fragilis</name>
    <dbReference type="NCBI Taxonomy" id="67301"/>
    <lineage>
        <taxon>Bacteria</taxon>
        <taxon>Bacillati</taxon>
        <taxon>Actinomycetota</taxon>
        <taxon>Actinomycetes</taxon>
        <taxon>Kitasatosporales</taxon>
        <taxon>Streptomycetaceae</taxon>
        <taxon>Streptomyces</taxon>
    </lineage>
</organism>
<dbReference type="EMBL" id="JBEZUR010000051">
    <property type="protein sequence ID" value="MEU3557198.1"/>
    <property type="molecule type" value="Genomic_DNA"/>
</dbReference>
<accession>A0ABV2YNA3</accession>
<evidence type="ECO:0000313" key="1">
    <source>
        <dbReference type="EMBL" id="MEU3557198.1"/>
    </source>
</evidence>
<evidence type="ECO:0008006" key="3">
    <source>
        <dbReference type="Google" id="ProtNLM"/>
    </source>
</evidence>
<name>A0ABV2YNA3_9ACTN</name>
<proteinExistence type="predicted"/>
<dbReference type="RefSeq" id="WP_108956148.1">
    <property type="nucleotide sequence ID" value="NZ_BEVZ01000007.1"/>
</dbReference>
<keyword evidence="2" id="KW-1185">Reference proteome</keyword>